<dbReference type="NCBIfam" id="NF012099">
    <property type="entry name" value="SubclassA2"/>
    <property type="match status" value="1"/>
</dbReference>
<dbReference type="GO" id="GO:0008800">
    <property type="term" value="F:beta-lactamase activity"/>
    <property type="evidence" value="ECO:0007669"/>
    <property type="project" value="UniProtKB-UniRule"/>
</dbReference>
<evidence type="ECO:0000256" key="1">
    <source>
        <dbReference type="ARBA" id="ARBA00001526"/>
    </source>
</evidence>
<comment type="similarity">
    <text evidence="2 6">Belongs to the class-A beta-lactamase family.</text>
</comment>
<accession>A0A2P8HPT6</accession>
<comment type="caution">
    <text evidence="8">The sequence shown here is derived from an EMBL/GenBank/DDBJ whole genome shotgun (WGS) entry which is preliminary data.</text>
</comment>
<dbReference type="InterPro" id="IPR012338">
    <property type="entry name" value="Beta-lactam/transpept-like"/>
</dbReference>
<protein>
    <recommendedName>
        <fullName evidence="3 6">Beta-lactamase</fullName>
        <ecNumber evidence="3 6">3.5.2.6</ecNumber>
    </recommendedName>
</protein>
<reference evidence="8 9" key="1">
    <citation type="submission" date="2018-03" db="EMBL/GenBank/DDBJ databases">
        <title>Genomic Encyclopedia of Archaeal and Bacterial Type Strains, Phase II (KMG-II): from individual species to whole genera.</title>
        <authorList>
            <person name="Goeker M."/>
        </authorList>
    </citation>
    <scope>NUCLEOTIDE SEQUENCE [LARGE SCALE GENOMIC DNA]</scope>
    <source>
        <strain evidence="8 9">DSM 24859</strain>
    </source>
</reference>
<sequence length="299" mass="32603">MIRYKTLYFPAIMAIFLLLSGLSSGQQTLRQQIAAISKNIPAKVGVYAMVLETGDTVSYNRDQQFPMQSVYKFPIAMAILDQVDKKKFTLDQPVMVNKSDIMPRGVSPIREKYPVGNVAIPLRELLQYNISASDGTACDVLLRLLGGTTNANTYVRQLGVKQMTIATTEKEQQVNDEMVQYRNWSTPAAMTALLTIFYEGQVLSDSSNALLLDLMITSGPGAKRIKGLLPPGTVVAHKTGTSGTAGGLTRATNDAGIITLPNGHHLAIAIFVADAKADQDEREATIAKITKAAWDHWTK</sequence>
<evidence type="ECO:0000256" key="2">
    <source>
        <dbReference type="ARBA" id="ARBA00009009"/>
    </source>
</evidence>
<dbReference type="PROSITE" id="PS00146">
    <property type="entry name" value="BETA_LACTAMASE_A"/>
    <property type="match status" value="1"/>
</dbReference>
<dbReference type="PANTHER" id="PTHR35333">
    <property type="entry name" value="BETA-LACTAMASE"/>
    <property type="match status" value="1"/>
</dbReference>
<proteinExistence type="inferred from homology"/>
<evidence type="ECO:0000256" key="4">
    <source>
        <dbReference type="ARBA" id="ARBA00022801"/>
    </source>
</evidence>
<dbReference type="GO" id="GO:0046677">
    <property type="term" value="P:response to antibiotic"/>
    <property type="evidence" value="ECO:0007669"/>
    <property type="project" value="UniProtKB-UniRule"/>
</dbReference>
<dbReference type="AlphaFoldDB" id="A0A2P8HPT6"/>
<keyword evidence="5 6" id="KW-0046">Antibiotic resistance</keyword>
<evidence type="ECO:0000313" key="8">
    <source>
        <dbReference type="EMBL" id="PSL48243.1"/>
    </source>
</evidence>
<dbReference type="InterPro" id="IPR045155">
    <property type="entry name" value="Beta-lactam_cat"/>
</dbReference>
<dbReference type="Pfam" id="PF13354">
    <property type="entry name" value="Beta-lactamase2"/>
    <property type="match status" value="1"/>
</dbReference>
<gene>
    <name evidence="8" type="ORF">CLV51_1021108</name>
</gene>
<evidence type="ECO:0000313" key="9">
    <source>
        <dbReference type="Proteomes" id="UP000240971"/>
    </source>
</evidence>
<evidence type="ECO:0000256" key="3">
    <source>
        <dbReference type="ARBA" id="ARBA00012865"/>
    </source>
</evidence>
<dbReference type="InterPro" id="IPR000871">
    <property type="entry name" value="Beta-lactam_class-A"/>
</dbReference>
<dbReference type="PANTHER" id="PTHR35333:SF3">
    <property type="entry name" value="BETA-LACTAMASE-TYPE TRANSPEPTIDASE FOLD CONTAINING PROTEIN"/>
    <property type="match status" value="1"/>
</dbReference>
<dbReference type="EC" id="3.5.2.6" evidence="3 6"/>
<dbReference type="GO" id="GO:0030655">
    <property type="term" value="P:beta-lactam antibiotic catabolic process"/>
    <property type="evidence" value="ECO:0007669"/>
    <property type="project" value="InterPro"/>
</dbReference>
<organism evidence="8 9">
    <name type="scientific">Chitinophaga niastensis</name>
    <dbReference type="NCBI Taxonomy" id="536980"/>
    <lineage>
        <taxon>Bacteria</taxon>
        <taxon>Pseudomonadati</taxon>
        <taxon>Bacteroidota</taxon>
        <taxon>Chitinophagia</taxon>
        <taxon>Chitinophagales</taxon>
        <taxon>Chitinophagaceae</taxon>
        <taxon>Chitinophaga</taxon>
    </lineage>
</organism>
<feature type="domain" description="Beta-lactamase class A catalytic" evidence="7">
    <location>
        <begin position="45"/>
        <end position="272"/>
    </location>
</feature>
<evidence type="ECO:0000259" key="7">
    <source>
        <dbReference type="Pfam" id="PF13354"/>
    </source>
</evidence>
<dbReference type="InterPro" id="IPR023650">
    <property type="entry name" value="Beta-lactam_class-A_AS"/>
</dbReference>
<keyword evidence="4 6" id="KW-0378">Hydrolase</keyword>
<dbReference type="NCBIfam" id="NF033103">
    <property type="entry name" value="bla_class_A"/>
    <property type="match status" value="1"/>
</dbReference>
<dbReference type="Gene3D" id="3.40.710.10">
    <property type="entry name" value="DD-peptidase/beta-lactamase superfamily"/>
    <property type="match status" value="1"/>
</dbReference>
<comment type="catalytic activity">
    <reaction evidence="1 6">
        <text>a beta-lactam + H2O = a substituted beta-amino acid</text>
        <dbReference type="Rhea" id="RHEA:20401"/>
        <dbReference type="ChEBI" id="CHEBI:15377"/>
        <dbReference type="ChEBI" id="CHEBI:35627"/>
        <dbReference type="ChEBI" id="CHEBI:140347"/>
        <dbReference type="EC" id="3.5.2.6"/>
    </reaction>
</comment>
<dbReference type="SUPFAM" id="SSF56601">
    <property type="entry name" value="beta-lactamase/transpeptidase-like"/>
    <property type="match status" value="1"/>
</dbReference>
<evidence type="ECO:0000256" key="5">
    <source>
        <dbReference type="ARBA" id="ARBA00023251"/>
    </source>
</evidence>
<keyword evidence="9" id="KW-1185">Reference proteome</keyword>
<evidence type="ECO:0000256" key="6">
    <source>
        <dbReference type="RuleBase" id="RU361140"/>
    </source>
</evidence>
<dbReference type="Proteomes" id="UP000240971">
    <property type="component" value="Unassembled WGS sequence"/>
</dbReference>
<dbReference type="PRINTS" id="PR00118">
    <property type="entry name" value="BLACTAMASEA"/>
</dbReference>
<dbReference type="RefSeq" id="WP_211301994.1">
    <property type="nucleotide sequence ID" value="NZ_PYAW01000002.1"/>
</dbReference>
<name>A0A2P8HPT6_CHINA</name>
<dbReference type="EMBL" id="PYAW01000002">
    <property type="protein sequence ID" value="PSL48243.1"/>
    <property type="molecule type" value="Genomic_DNA"/>
</dbReference>